<feature type="region of interest" description="Disordered" evidence="1">
    <location>
        <begin position="223"/>
        <end position="246"/>
    </location>
</feature>
<feature type="region of interest" description="Disordered" evidence="1">
    <location>
        <begin position="68"/>
        <end position="94"/>
    </location>
</feature>
<evidence type="ECO:0000313" key="2">
    <source>
        <dbReference type="EMBL" id="OZI59624.1"/>
    </source>
</evidence>
<name>A0A261UCG5_9BORD</name>
<dbReference type="RefSeq" id="WP_094841057.1">
    <property type="nucleotide sequence ID" value="NZ_NEVS01000004.1"/>
</dbReference>
<comment type="caution">
    <text evidence="2">The sequence shown here is derived from an EMBL/GenBank/DDBJ whole genome shotgun (WGS) entry which is preliminary data.</text>
</comment>
<dbReference type="OrthoDB" id="9803627at2"/>
<keyword evidence="3" id="KW-1185">Reference proteome</keyword>
<feature type="compositionally biased region" description="Low complexity" evidence="1">
    <location>
        <begin position="69"/>
        <end position="82"/>
    </location>
</feature>
<protein>
    <submittedName>
        <fullName evidence="2">Uncharacterized protein</fullName>
    </submittedName>
</protein>
<feature type="compositionally biased region" description="Low complexity" evidence="1">
    <location>
        <begin position="232"/>
        <end position="246"/>
    </location>
</feature>
<gene>
    <name evidence="2" type="ORF">CAL28_08880</name>
</gene>
<sequence>MFPIRAFHPVIPTRIDTQQSPTAPFQLGSSAVPRAQARKRAGATFQAAIPSKRTTIAPGTTCLAKPRGSAAAAQEARSPAKSGRASLAAANHTSPRRAVTVDTIRGASQLLAYDEYQNVRACAGKFQVSERELRSFVKPDGNFTDLGHRVHLGSLLTPGDRQAAQLPPLVRKTELTAEDFNLANGLLGRSVGKMSRTLFCDLFGYDYATIYRAYNKDGSLTPWGRENREAQPDAAPSPDGAAGAVAADEAERAAEQAAARCLSQRALHDGIAIGYWEGGGFRRLGVPGARFAGDVDRMGGHWRIRPARDGHYRLAPGPRETDHIVNILHLHEKGGRQAVAARYDLLPADQGSAIPLVPKPGALPDENMLPPDVTAGS</sequence>
<organism evidence="2 3">
    <name type="scientific">Bordetella genomosp. 11</name>
    <dbReference type="NCBI Taxonomy" id="1416808"/>
    <lineage>
        <taxon>Bacteria</taxon>
        <taxon>Pseudomonadati</taxon>
        <taxon>Pseudomonadota</taxon>
        <taxon>Betaproteobacteria</taxon>
        <taxon>Burkholderiales</taxon>
        <taxon>Alcaligenaceae</taxon>
        <taxon>Bordetella</taxon>
    </lineage>
</organism>
<proteinExistence type="predicted"/>
<accession>A0A261UCG5</accession>
<evidence type="ECO:0000313" key="3">
    <source>
        <dbReference type="Proteomes" id="UP000215767"/>
    </source>
</evidence>
<evidence type="ECO:0000256" key="1">
    <source>
        <dbReference type="SAM" id="MobiDB-lite"/>
    </source>
</evidence>
<reference evidence="3" key="1">
    <citation type="submission" date="2017-05" db="EMBL/GenBank/DDBJ databases">
        <title>Complete and WGS of Bordetella genogroups.</title>
        <authorList>
            <person name="Spilker T."/>
            <person name="Lipuma J."/>
        </authorList>
    </citation>
    <scope>NUCLEOTIDE SEQUENCE [LARGE SCALE GENOMIC DNA]</scope>
    <source>
        <strain evidence="3">AU8856</strain>
    </source>
</reference>
<dbReference type="EMBL" id="NEVS01000004">
    <property type="protein sequence ID" value="OZI59624.1"/>
    <property type="molecule type" value="Genomic_DNA"/>
</dbReference>
<dbReference type="AlphaFoldDB" id="A0A261UCG5"/>
<dbReference type="Proteomes" id="UP000215767">
    <property type="component" value="Unassembled WGS sequence"/>
</dbReference>